<dbReference type="InterPro" id="IPR054160">
    <property type="entry name" value="MrkD_recept-bd"/>
</dbReference>
<reference evidence="8 9" key="1">
    <citation type="submission" date="2023-10" db="EMBL/GenBank/DDBJ databases">
        <authorList>
            <person name="Dale J."/>
        </authorList>
    </citation>
    <scope>NUCLEOTIDE SEQUENCE [LARGE SCALE GENOMIC DNA]</scope>
    <source>
        <strain evidence="8 9">2023EL-00970</strain>
    </source>
</reference>
<keyword evidence="4" id="KW-0281">Fimbrium</keyword>
<dbReference type="Pfam" id="PF00419">
    <property type="entry name" value="Fimbrial"/>
    <property type="match status" value="1"/>
</dbReference>
<evidence type="ECO:0000256" key="2">
    <source>
        <dbReference type="ARBA" id="ARBA00006671"/>
    </source>
</evidence>
<dbReference type="PANTHER" id="PTHR33420">
    <property type="entry name" value="FIMBRIAL SUBUNIT ELFA-RELATED"/>
    <property type="match status" value="1"/>
</dbReference>
<evidence type="ECO:0000313" key="9">
    <source>
        <dbReference type="Proteomes" id="UP001187066"/>
    </source>
</evidence>
<dbReference type="SUPFAM" id="SSF49401">
    <property type="entry name" value="Bacterial adhesins"/>
    <property type="match status" value="1"/>
</dbReference>
<protein>
    <submittedName>
        <fullName evidence="8">Fimbrial protein</fullName>
    </submittedName>
</protein>
<dbReference type="InterPro" id="IPR008966">
    <property type="entry name" value="Adhesion_dom_sf"/>
</dbReference>
<feature type="signal peptide" evidence="5">
    <location>
        <begin position="1"/>
        <end position="22"/>
    </location>
</feature>
<dbReference type="PANTHER" id="PTHR33420:SF12">
    <property type="entry name" value="FIMBRIN-LIKE PROTEIN FIMI-RELATED"/>
    <property type="match status" value="1"/>
</dbReference>
<name>A0ABU4DW92_9ENTR</name>
<dbReference type="InterPro" id="IPR036937">
    <property type="entry name" value="Adhesion_dom_fimbrial_sf"/>
</dbReference>
<evidence type="ECO:0000256" key="3">
    <source>
        <dbReference type="ARBA" id="ARBA00022729"/>
    </source>
</evidence>
<evidence type="ECO:0000256" key="5">
    <source>
        <dbReference type="SAM" id="SignalP"/>
    </source>
</evidence>
<dbReference type="EMBL" id="JAWLOF010000001">
    <property type="protein sequence ID" value="MDV7021135.1"/>
    <property type="molecule type" value="Genomic_DNA"/>
</dbReference>
<feature type="chain" id="PRO_5045057045" evidence="5">
    <location>
        <begin position="23"/>
        <end position="316"/>
    </location>
</feature>
<dbReference type="Gene3D" id="2.60.40.1090">
    <property type="entry name" value="Fimbrial-type adhesion domain"/>
    <property type="match status" value="1"/>
</dbReference>
<accession>A0ABU4DW92</accession>
<feature type="domain" description="Fimbrial-type adhesion" evidence="6">
    <location>
        <begin position="173"/>
        <end position="316"/>
    </location>
</feature>
<feature type="domain" description="MrkD-like receptor binding" evidence="7">
    <location>
        <begin position="37"/>
        <end position="149"/>
    </location>
</feature>
<evidence type="ECO:0000256" key="1">
    <source>
        <dbReference type="ARBA" id="ARBA00004561"/>
    </source>
</evidence>
<evidence type="ECO:0000313" key="8">
    <source>
        <dbReference type="EMBL" id="MDV7021135.1"/>
    </source>
</evidence>
<comment type="subcellular location">
    <subcellularLocation>
        <location evidence="1">Fimbrium</location>
    </subcellularLocation>
</comment>
<comment type="caution">
    <text evidence="8">The sequence shown here is derived from an EMBL/GenBank/DDBJ whole genome shotgun (WGS) entry which is preliminary data.</text>
</comment>
<organism evidence="8 9">
    <name type="scientific">Atlantibacter subterraneus</name>
    <dbReference type="NCBI Taxonomy" id="255519"/>
    <lineage>
        <taxon>Bacteria</taxon>
        <taxon>Pseudomonadati</taxon>
        <taxon>Pseudomonadota</taxon>
        <taxon>Gammaproteobacteria</taxon>
        <taxon>Enterobacterales</taxon>
        <taxon>Enterobacteriaceae</taxon>
        <taxon>Atlantibacter</taxon>
    </lineage>
</organism>
<evidence type="ECO:0000259" key="7">
    <source>
        <dbReference type="Pfam" id="PF22003"/>
    </source>
</evidence>
<dbReference type="Pfam" id="PF22003">
    <property type="entry name" value="MrkDrd"/>
    <property type="match status" value="1"/>
</dbReference>
<keyword evidence="9" id="KW-1185">Reference proteome</keyword>
<evidence type="ECO:0000256" key="4">
    <source>
        <dbReference type="ARBA" id="ARBA00023263"/>
    </source>
</evidence>
<sequence>MENFYKLIFICLCAFVSFESYASCHFSDSTSYVSVPFNAGNIIAQRDTPVGSTLAQIIVGKWSGASVQCNYENTYFNEMSIFDVKSSMGGEVYNTNITGVGVEIFDDYRGKFVPFTIKDPGGYNYIYDSYQINFIKTGKIQSGPLETGKVIIAGISDTETPRLEAFDVSLTGGTVTEVACSIKTPSLTFPIGDVQATKFGTSVGTIPDGGENTQNLGLDCDAGANINVSLNGTQNPDLSDDSILALTGQGDAGVASGVGVQLLYNDAPLKLNNRIVLKKSDGGQESFPIKARYYQTKTAVTTGTANATATLELTYQ</sequence>
<dbReference type="InterPro" id="IPR050263">
    <property type="entry name" value="Bact_Fimbrial_Adh_Pro"/>
</dbReference>
<comment type="similarity">
    <text evidence="2">Belongs to the fimbrial protein family.</text>
</comment>
<dbReference type="Gene3D" id="2.60.40.3310">
    <property type="match status" value="1"/>
</dbReference>
<proteinExistence type="inferred from homology"/>
<keyword evidence="3 5" id="KW-0732">Signal</keyword>
<dbReference type="Proteomes" id="UP001187066">
    <property type="component" value="Unassembled WGS sequence"/>
</dbReference>
<evidence type="ECO:0000259" key="6">
    <source>
        <dbReference type="Pfam" id="PF00419"/>
    </source>
</evidence>
<gene>
    <name evidence="8" type="ORF">R4P48_00360</name>
</gene>
<dbReference type="InterPro" id="IPR000259">
    <property type="entry name" value="Adhesion_dom_fimbrial"/>
</dbReference>